<dbReference type="AlphaFoldDB" id="A0A6A4T6N3"/>
<evidence type="ECO:0000313" key="1">
    <source>
        <dbReference type="EMBL" id="KAF0041683.1"/>
    </source>
</evidence>
<evidence type="ECO:0000313" key="2">
    <source>
        <dbReference type="Proteomes" id="UP000438429"/>
    </source>
</evidence>
<reference evidence="1 2" key="1">
    <citation type="submission" date="2019-06" db="EMBL/GenBank/DDBJ databases">
        <title>Draft genomes of female and male turbot (Scophthalmus maximus).</title>
        <authorList>
            <person name="Xu H."/>
            <person name="Xu X.-W."/>
            <person name="Shao C."/>
            <person name="Chen S."/>
        </authorList>
    </citation>
    <scope>NUCLEOTIDE SEQUENCE [LARGE SCALE GENOMIC DNA]</scope>
    <source>
        <strain evidence="1">Ysfricsl-2016a</strain>
        <tissue evidence="1">Blood</tissue>
    </source>
</reference>
<organism evidence="1 2">
    <name type="scientific">Scophthalmus maximus</name>
    <name type="common">Turbot</name>
    <name type="synonym">Psetta maxima</name>
    <dbReference type="NCBI Taxonomy" id="52904"/>
    <lineage>
        <taxon>Eukaryota</taxon>
        <taxon>Metazoa</taxon>
        <taxon>Chordata</taxon>
        <taxon>Craniata</taxon>
        <taxon>Vertebrata</taxon>
        <taxon>Euteleostomi</taxon>
        <taxon>Actinopterygii</taxon>
        <taxon>Neopterygii</taxon>
        <taxon>Teleostei</taxon>
        <taxon>Neoteleostei</taxon>
        <taxon>Acanthomorphata</taxon>
        <taxon>Carangaria</taxon>
        <taxon>Pleuronectiformes</taxon>
        <taxon>Pleuronectoidei</taxon>
        <taxon>Scophthalmidae</taxon>
        <taxon>Scophthalmus</taxon>
    </lineage>
</organism>
<dbReference type="EMBL" id="VEVO01000005">
    <property type="protein sequence ID" value="KAF0041683.1"/>
    <property type="molecule type" value="Genomic_DNA"/>
</dbReference>
<protein>
    <submittedName>
        <fullName evidence="1">Uncharacterized protein</fullName>
    </submittedName>
</protein>
<accession>A0A6A4T6N3</accession>
<proteinExistence type="predicted"/>
<sequence>MFTSCVSTSALCSDDVLSKRRRRRVRLRENVGGRGERTGVCGAAASNSFETNYASCQKKILLLHFGFTRACFCSRGFADCVQPFSRQNHPGDETAPPYGCCQDLRCYYRFRSNGTVQLPTFRTRRLFACKLPKHCESQ</sequence>
<dbReference type="Proteomes" id="UP000438429">
    <property type="component" value="Unassembled WGS sequence"/>
</dbReference>
<comment type="caution">
    <text evidence="1">The sequence shown here is derived from an EMBL/GenBank/DDBJ whole genome shotgun (WGS) entry which is preliminary data.</text>
</comment>
<name>A0A6A4T6N3_SCOMX</name>
<gene>
    <name evidence="1" type="ORF">F2P81_005215</name>
</gene>